<evidence type="ECO:0000313" key="2">
    <source>
        <dbReference type="EMBL" id="QPO25246.1"/>
    </source>
</evidence>
<dbReference type="GO" id="GO:0019068">
    <property type="term" value="P:virion assembly"/>
    <property type="evidence" value="ECO:0007669"/>
    <property type="project" value="InterPro"/>
</dbReference>
<dbReference type="Pfam" id="PF03970">
    <property type="entry name" value="Herpes_UL37_1"/>
    <property type="match status" value="1"/>
</dbReference>
<proteinExistence type="predicted"/>
<dbReference type="Proteomes" id="UP001147787">
    <property type="component" value="Segment"/>
</dbReference>
<dbReference type="InterPro" id="IPR005655">
    <property type="entry name" value="Herpes_UL37"/>
</dbReference>
<dbReference type="EMBL" id="MT862164">
    <property type="protein sequence ID" value="QPO25246.1"/>
    <property type="molecule type" value="Genomic_DNA"/>
</dbReference>
<name>A0A7T1L7L8_9ALPH</name>
<protein>
    <submittedName>
        <fullName evidence="2">Tegument protein UL37</fullName>
    </submittedName>
</protein>
<reference evidence="2" key="1">
    <citation type="journal article" date="2020" name="Arch.">
        <title>Full genome sequence of bovine alphaherpesvirus 2 (BoHV-2).</title>
        <authorList>
            <person name="Pfaff F."/>
            <person name="Neubauer-Juric A."/>
            <person name="Krebs S."/>
            <person name="Hauser A."/>
            <person name="Singer S."/>
            <person name="Blum H."/>
            <person name="Hoffmann B."/>
        </authorList>
    </citation>
    <scope>NUCLEOTIDE SEQUENCE</scope>
    <source>
        <strain evidence="2">Riems 8/85</strain>
    </source>
</reference>
<accession>A0A7T1L7L8</accession>
<gene>
    <name evidence="2" type="primary">UL37</name>
</gene>
<feature type="region of interest" description="Disordered" evidence="1">
    <location>
        <begin position="1077"/>
        <end position="1133"/>
    </location>
</feature>
<evidence type="ECO:0000256" key="1">
    <source>
        <dbReference type="SAM" id="MobiDB-lite"/>
    </source>
</evidence>
<sequence>MPGHGYKRTARPSMPNSASRAVRCVYAHRSIMPTTPPTEMRVRTRGPLRLFADALDELSSPPGAARAPQGLARPDTGLSGPAFLVTAKLRSAMAAFLLSPASVDIDEVSECWDRVIRRLCEFHGALRLPETALLAENLVGLAVHRLGAALPDVASEAISAMEDVRACVLNMTSPNTVARIEAAGLRASSPLGPATVRMCVDDWIDRWRAITESCLRFDPRASIQSTDELTLKMPPVPLGQPSRSLVAPKYSLIFPAPFVQAGLAYLAHISNWVSLFSTHLQRIDDASLTPLTRVLFTLSLVDEYLAGKGQRSALPEQLLMQFHNDTREVPPSVLIPPIEANRMPRSREEVRVSSALTSRSPRNTCTPPGMLLARVRTDAALFDADPPFLSADALAVFQPAVSTLLQHGETPSEGAQKNLLALLQQTWTVLQAASTPSSVIGTLINAGFTPLHCKHYLAALESFLAGGGQPDAAGAGLSEIQQLFGCISLMGSSVFDLAREYGYSVDYVKAFKRLQGSGEQLHVQLCEAVGLAGGALSQTLARIMGPPVPTEHLASLRRAVVGEFEVAERRFSSGKPSLLRETALLWADVYGQTHWDITPQMEHGGGGPSAALLPSGRQTHAASVLRAAAAQIQFPLLETATPAVLSDPGFSPYVMAMVVGDALMATCNAAFLTKPLEFASQVLAWARDFGLGYFPTVDGHRAKLGALITLLEPAVQRGELPTMQMAENVERLLRELHASVRAAEGQLFPNARAPRVPPPEVGNSLLLISMYALAARGVLSDLARRADALTQHLEDAVVSLRIHTQTLAAFFECRFESDGRKLYAVPRDGGERLGPWRPNDAADAVSQYCGMYHDAKRALVSALSGLRSVIVEATAHRAACDELAAQVAHEGNVLASALRDVNSFVMLVSGIHARASRLLSGGQVPGFVHMGQFMVRWRKLSTAYKSVQSAASPEQVAGFVQELHETWRGIQAERILSSASQSISPEQRAAAVGEIMMHVEEDHTGMTSEPHMSVLTSRCNLGAWGDYDLGPLGRDTTVPDSVDLSPRGLNVLLGMEWLLMQELLQVTDGVFRNPARRHAAGPQDIEVRESGSSQAAEWRRQDTTASAMDHGSYHMDHPRAPNQPEENDYDMGQ</sequence>
<organism evidence="2">
    <name type="scientific">Bovine alphaherpesvirus 2</name>
    <dbReference type="NCBI Taxonomy" id="10295"/>
    <lineage>
        <taxon>Viruses</taxon>
        <taxon>Duplodnaviria</taxon>
        <taxon>Heunggongvirae</taxon>
        <taxon>Peploviricota</taxon>
        <taxon>Herviviricetes</taxon>
        <taxon>Herpesvirales</taxon>
        <taxon>Orthoherpesviridae</taxon>
        <taxon>Alphaherpesvirinae</taxon>
        <taxon>Simplexvirus</taxon>
        <taxon>Simplexvirus bovinealpha2</taxon>
    </lineage>
</organism>